<dbReference type="PANTHER" id="PTHR43303:SF4">
    <property type="entry name" value="NADPH DEHYDROGENASE C23G7.10C-RELATED"/>
    <property type="match status" value="1"/>
</dbReference>
<keyword evidence="3" id="KW-0288">FMN</keyword>
<reference evidence="7 8" key="1">
    <citation type="submission" date="2014-02" db="EMBL/GenBank/DDBJ databases">
        <title>Draft genome sequence of Lysinibacillus odysseyi NBRC 100172.</title>
        <authorList>
            <person name="Zhang F."/>
            <person name="Wang G."/>
            <person name="Zhang L."/>
        </authorList>
    </citation>
    <scope>NUCLEOTIDE SEQUENCE [LARGE SCALE GENOMIC DNA]</scope>
    <source>
        <strain evidence="7 8">NBRC 100172</strain>
    </source>
</reference>
<dbReference type="Pfam" id="PF00724">
    <property type="entry name" value="Oxidored_FMN"/>
    <property type="match status" value="1"/>
</dbReference>
<keyword evidence="5 7" id="KW-0560">Oxidoreductase</keyword>
<accession>A0A0A3IJX3</accession>
<dbReference type="Proteomes" id="UP000030437">
    <property type="component" value="Unassembled WGS sequence"/>
</dbReference>
<dbReference type="AlphaFoldDB" id="A0A0A3IJX3"/>
<dbReference type="NCBIfam" id="NF010047">
    <property type="entry name" value="PRK13523.1"/>
    <property type="match status" value="1"/>
</dbReference>
<evidence type="ECO:0000259" key="6">
    <source>
        <dbReference type="Pfam" id="PF00724"/>
    </source>
</evidence>
<dbReference type="STRING" id="1220589.CD32_11420"/>
<dbReference type="PANTHER" id="PTHR43303">
    <property type="entry name" value="NADPH DEHYDROGENASE C23G7.10C-RELATED"/>
    <property type="match status" value="1"/>
</dbReference>
<dbReference type="Gene3D" id="3.20.20.70">
    <property type="entry name" value="Aldolase class I"/>
    <property type="match status" value="1"/>
</dbReference>
<dbReference type="eggNOG" id="COG1902">
    <property type="taxonomic scope" value="Bacteria"/>
</dbReference>
<dbReference type="InterPro" id="IPR013785">
    <property type="entry name" value="Aldolase_TIM"/>
</dbReference>
<dbReference type="InterPro" id="IPR001155">
    <property type="entry name" value="OxRdtase_FMN_N"/>
</dbReference>
<organism evidence="7 8">
    <name type="scientific">Lysinibacillus odysseyi 34hs-1 = NBRC 100172</name>
    <dbReference type="NCBI Taxonomy" id="1220589"/>
    <lineage>
        <taxon>Bacteria</taxon>
        <taxon>Bacillati</taxon>
        <taxon>Bacillota</taxon>
        <taxon>Bacilli</taxon>
        <taxon>Bacillales</taxon>
        <taxon>Bacillaceae</taxon>
        <taxon>Lysinibacillus</taxon>
    </lineage>
</organism>
<keyword evidence="4" id="KW-0521">NADP</keyword>
<evidence type="ECO:0000313" key="8">
    <source>
        <dbReference type="Proteomes" id="UP000030437"/>
    </source>
</evidence>
<evidence type="ECO:0000256" key="4">
    <source>
        <dbReference type="ARBA" id="ARBA00022857"/>
    </source>
</evidence>
<proteinExistence type="predicted"/>
<dbReference type="GO" id="GO:0010181">
    <property type="term" value="F:FMN binding"/>
    <property type="evidence" value="ECO:0007669"/>
    <property type="project" value="InterPro"/>
</dbReference>
<dbReference type="OrthoDB" id="9772736at2"/>
<sequence>MVKLFEPYKLRNIELKNRIVMSPMCMYSANEFGFAQPFHVVHYASRAMGQVGLVILEATAVLPEGRISENDLGIWRDEQLEGLKQIVDQIHAYDSKAGIQLGHAGRKATVEGPIYAPSSIRFNEQYEMPLELTKEQIKEIVEAFVASAQRAINVGFDVLEIHAAHGYLINEFLSPLTNNREDEYGGSPENRYRILREIIDGIRAIWDGPLFVRISAHEYTEGGNTPEDYIQYAAWMKSQDVDLIDVSSGGVVPAHIDVKPLYQVPFSETVRTAGIPTGAVGLITTASEAEEVLQKEQADLIFLGRELLRDPYFPYHAAKELGTEVDLPNPTYKRGW</sequence>
<evidence type="ECO:0000256" key="5">
    <source>
        <dbReference type="ARBA" id="ARBA00023002"/>
    </source>
</evidence>
<dbReference type="SUPFAM" id="SSF51395">
    <property type="entry name" value="FMN-linked oxidoreductases"/>
    <property type="match status" value="1"/>
</dbReference>
<protein>
    <submittedName>
        <fullName evidence="7">NADPH dehydrogenase</fullName>
        <ecNumber evidence="7">1.6.99.1</ecNumber>
    </submittedName>
</protein>
<dbReference type="RefSeq" id="WP_036154623.1">
    <property type="nucleotide sequence ID" value="NZ_AVCX01000006.1"/>
</dbReference>
<dbReference type="InterPro" id="IPR044152">
    <property type="entry name" value="YqjM-like"/>
</dbReference>
<gene>
    <name evidence="7" type="ORF">CD32_11420</name>
</gene>
<evidence type="ECO:0000256" key="2">
    <source>
        <dbReference type="ARBA" id="ARBA00022630"/>
    </source>
</evidence>
<comment type="caution">
    <text evidence="7">The sequence shown here is derived from an EMBL/GenBank/DDBJ whole genome shotgun (WGS) entry which is preliminary data.</text>
</comment>
<evidence type="ECO:0000256" key="3">
    <source>
        <dbReference type="ARBA" id="ARBA00022643"/>
    </source>
</evidence>
<feature type="domain" description="NADH:flavin oxidoreductase/NADH oxidase N-terminal" evidence="6">
    <location>
        <begin position="3"/>
        <end position="322"/>
    </location>
</feature>
<dbReference type="EMBL" id="JPVP01000055">
    <property type="protein sequence ID" value="KGR85049.1"/>
    <property type="molecule type" value="Genomic_DNA"/>
</dbReference>
<dbReference type="CDD" id="cd02932">
    <property type="entry name" value="OYE_YqiM_FMN"/>
    <property type="match status" value="1"/>
</dbReference>
<dbReference type="GO" id="GO:0050661">
    <property type="term" value="F:NADP binding"/>
    <property type="evidence" value="ECO:0007669"/>
    <property type="project" value="InterPro"/>
</dbReference>
<name>A0A0A3IJX3_9BACI</name>
<keyword evidence="2" id="KW-0285">Flavoprotein</keyword>
<dbReference type="GO" id="GO:0003959">
    <property type="term" value="F:NADPH dehydrogenase activity"/>
    <property type="evidence" value="ECO:0007669"/>
    <property type="project" value="UniProtKB-EC"/>
</dbReference>
<comment type="cofactor">
    <cofactor evidence="1">
        <name>FMN</name>
        <dbReference type="ChEBI" id="CHEBI:58210"/>
    </cofactor>
</comment>
<keyword evidence="8" id="KW-1185">Reference proteome</keyword>
<dbReference type="EC" id="1.6.99.1" evidence="7"/>
<evidence type="ECO:0000256" key="1">
    <source>
        <dbReference type="ARBA" id="ARBA00001917"/>
    </source>
</evidence>
<evidence type="ECO:0000313" key="7">
    <source>
        <dbReference type="EMBL" id="KGR85049.1"/>
    </source>
</evidence>